<dbReference type="Gramene" id="ONK71122">
    <property type="protein sequence ID" value="ONK71122"/>
    <property type="gene ID" value="A4U43_C04F4940"/>
</dbReference>
<dbReference type="EMBL" id="CM007384">
    <property type="protein sequence ID" value="ONK71122.1"/>
    <property type="molecule type" value="Genomic_DNA"/>
</dbReference>
<gene>
    <name evidence="1" type="ORF">A4U43_C04F4940</name>
</gene>
<name>A0A5P1EYW2_ASPOF</name>
<dbReference type="AlphaFoldDB" id="A0A5P1EYW2"/>
<sequence>MASSSDEEVQDPQSVTSIYYVDDAENNVDDLENDADPLCAICDDGGRIVRFYGGARGRVSSFSCTNATINKFKNALGKHGAERCGLGPSKGLEESELMSLTSNKGSNFSYSLRSLLPGDFSFYSDFEGRTDVAMTSLH</sequence>
<evidence type="ECO:0000313" key="1">
    <source>
        <dbReference type="EMBL" id="ONK71122.1"/>
    </source>
</evidence>
<protein>
    <submittedName>
        <fullName evidence="1">Uncharacterized protein</fullName>
    </submittedName>
</protein>
<proteinExistence type="predicted"/>
<evidence type="ECO:0000313" key="2">
    <source>
        <dbReference type="Proteomes" id="UP000243459"/>
    </source>
</evidence>
<reference evidence="2" key="1">
    <citation type="journal article" date="2017" name="Nat. Commun.">
        <title>The asparagus genome sheds light on the origin and evolution of a young Y chromosome.</title>
        <authorList>
            <person name="Harkess A."/>
            <person name="Zhou J."/>
            <person name="Xu C."/>
            <person name="Bowers J.E."/>
            <person name="Van der Hulst R."/>
            <person name="Ayyampalayam S."/>
            <person name="Mercati F."/>
            <person name="Riccardi P."/>
            <person name="McKain M.R."/>
            <person name="Kakrana A."/>
            <person name="Tang H."/>
            <person name="Ray J."/>
            <person name="Groenendijk J."/>
            <person name="Arikit S."/>
            <person name="Mathioni S.M."/>
            <person name="Nakano M."/>
            <person name="Shan H."/>
            <person name="Telgmann-Rauber A."/>
            <person name="Kanno A."/>
            <person name="Yue Z."/>
            <person name="Chen H."/>
            <person name="Li W."/>
            <person name="Chen Y."/>
            <person name="Xu X."/>
            <person name="Zhang Y."/>
            <person name="Luo S."/>
            <person name="Chen H."/>
            <person name="Gao J."/>
            <person name="Mao Z."/>
            <person name="Pires J.C."/>
            <person name="Luo M."/>
            <person name="Kudrna D."/>
            <person name="Wing R.A."/>
            <person name="Meyers B.C."/>
            <person name="Yi K."/>
            <person name="Kong H."/>
            <person name="Lavrijsen P."/>
            <person name="Sunseri F."/>
            <person name="Falavigna A."/>
            <person name="Ye Y."/>
            <person name="Leebens-Mack J.H."/>
            <person name="Chen G."/>
        </authorList>
    </citation>
    <scope>NUCLEOTIDE SEQUENCE [LARGE SCALE GENOMIC DNA]</scope>
    <source>
        <strain evidence="2">cv. DH0086</strain>
    </source>
</reference>
<keyword evidence="2" id="KW-1185">Reference proteome</keyword>
<accession>A0A5P1EYW2</accession>
<dbReference type="Proteomes" id="UP000243459">
    <property type="component" value="Chromosome 4"/>
</dbReference>
<organism evidence="1 2">
    <name type="scientific">Asparagus officinalis</name>
    <name type="common">Garden asparagus</name>
    <dbReference type="NCBI Taxonomy" id="4686"/>
    <lineage>
        <taxon>Eukaryota</taxon>
        <taxon>Viridiplantae</taxon>
        <taxon>Streptophyta</taxon>
        <taxon>Embryophyta</taxon>
        <taxon>Tracheophyta</taxon>
        <taxon>Spermatophyta</taxon>
        <taxon>Magnoliopsida</taxon>
        <taxon>Liliopsida</taxon>
        <taxon>Asparagales</taxon>
        <taxon>Asparagaceae</taxon>
        <taxon>Asparagoideae</taxon>
        <taxon>Asparagus</taxon>
    </lineage>
</organism>